<accession>A0A0C4DKY2</accession>
<keyword evidence="4" id="KW-1185">Reference proteome</keyword>
<feature type="chain" id="PRO_5009385088" description="Secreted protein" evidence="1">
    <location>
        <begin position="23"/>
        <end position="117"/>
    </location>
</feature>
<name>A0A0C4DKY2_MAGP6</name>
<proteinExistence type="predicted"/>
<sequence>MSCRLGSFWKTSLFILIAPLNSREPVRRSLISTSYTYTLRYGCLRPSTAVECLTYFLAVSHDLGLLSPLVPCSFRQILPMFCELETVEKQACRSRLQLKCRVRPWYFHVFRCLVSML</sequence>
<dbReference type="Proteomes" id="UP000011715">
    <property type="component" value="Unassembled WGS sequence"/>
</dbReference>
<dbReference type="AlphaFoldDB" id="A0A0C4DKY2"/>
<dbReference type="VEuPathDB" id="FungiDB:MAPG_00414"/>
<reference evidence="3" key="4">
    <citation type="journal article" date="2015" name="G3 (Bethesda)">
        <title>Genome sequences of three phytopathogenic species of the Magnaporthaceae family of fungi.</title>
        <authorList>
            <person name="Okagaki L.H."/>
            <person name="Nunes C.C."/>
            <person name="Sailsbery J."/>
            <person name="Clay B."/>
            <person name="Brown D."/>
            <person name="John T."/>
            <person name="Oh Y."/>
            <person name="Young N."/>
            <person name="Fitzgerald M."/>
            <person name="Haas B.J."/>
            <person name="Zeng Q."/>
            <person name="Young S."/>
            <person name="Adiconis X."/>
            <person name="Fan L."/>
            <person name="Levin J.Z."/>
            <person name="Mitchell T.K."/>
            <person name="Okubara P.A."/>
            <person name="Farman M.L."/>
            <person name="Kohn L.M."/>
            <person name="Birren B."/>
            <person name="Ma L.-J."/>
            <person name="Dean R.A."/>
        </authorList>
    </citation>
    <scope>NUCLEOTIDE SEQUENCE</scope>
    <source>
        <strain evidence="3">ATCC 64411 / 73-15</strain>
    </source>
</reference>
<dbReference type="EMBL" id="GL876966">
    <property type="protein sequence ID" value="KLU81323.1"/>
    <property type="molecule type" value="Genomic_DNA"/>
</dbReference>
<dbReference type="EnsemblFungi" id="MAPG_00414T0">
    <property type="protein sequence ID" value="MAPG_00414T0"/>
    <property type="gene ID" value="MAPG_00414"/>
</dbReference>
<reference evidence="2" key="1">
    <citation type="submission" date="2010-05" db="EMBL/GenBank/DDBJ databases">
        <title>The Genome Sequence of Magnaporthe poae strain ATCC 64411.</title>
        <authorList>
            <consortium name="The Broad Institute Genome Sequencing Platform"/>
            <consortium name="Broad Institute Genome Sequencing Center for Infectious Disease"/>
            <person name="Ma L.-J."/>
            <person name="Dead R."/>
            <person name="Young S."/>
            <person name="Zeng Q."/>
            <person name="Koehrsen M."/>
            <person name="Alvarado L."/>
            <person name="Berlin A."/>
            <person name="Chapman S.B."/>
            <person name="Chen Z."/>
            <person name="Freedman E."/>
            <person name="Gellesch M."/>
            <person name="Goldberg J."/>
            <person name="Griggs A."/>
            <person name="Gujja S."/>
            <person name="Heilman E.R."/>
            <person name="Heiman D."/>
            <person name="Hepburn T."/>
            <person name="Howarth C."/>
            <person name="Jen D."/>
            <person name="Larson L."/>
            <person name="Mehta T."/>
            <person name="Neiman D."/>
            <person name="Pearson M."/>
            <person name="Roberts A."/>
            <person name="Saif S."/>
            <person name="Shea T."/>
            <person name="Shenoy N."/>
            <person name="Sisk P."/>
            <person name="Stolte C."/>
            <person name="Sykes S."/>
            <person name="Walk T."/>
            <person name="White J."/>
            <person name="Yandava C."/>
            <person name="Haas B."/>
            <person name="Nusbaum C."/>
            <person name="Birren B."/>
        </authorList>
    </citation>
    <scope>NUCLEOTIDE SEQUENCE</scope>
    <source>
        <strain evidence="2">ATCC 64411</strain>
    </source>
</reference>
<evidence type="ECO:0000313" key="4">
    <source>
        <dbReference type="Proteomes" id="UP000011715"/>
    </source>
</evidence>
<evidence type="ECO:0000313" key="3">
    <source>
        <dbReference type="EnsemblFungi" id="MAPG_00414T0"/>
    </source>
</evidence>
<feature type="signal peptide" evidence="1">
    <location>
        <begin position="1"/>
        <end position="22"/>
    </location>
</feature>
<evidence type="ECO:0000256" key="1">
    <source>
        <dbReference type="SAM" id="SignalP"/>
    </source>
</evidence>
<reference evidence="2" key="3">
    <citation type="submission" date="2011-03" db="EMBL/GenBank/DDBJ databases">
        <title>Annotation of Magnaporthe poae ATCC 64411.</title>
        <authorList>
            <person name="Ma L.-J."/>
            <person name="Dead R."/>
            <person name="Young S.K."/>
            <person name="Zeng Q."/>
            <person name="Gargeya S."/>
            <person name="Fitzgerald M."/>
            <person name="Haas B."/>
            <person name="Abouelleil A."/>
            <person name="Alvarado L."/>
            <person name="Arachchi H.M."/>
            <person name="Berlin A."/>
            <person name="Brown A."/>
            <person name="Chapman S.B."/>
            <person name="Chen Z."/>
            <person name="Dunbar C."/>
            <person name="Freedman E."/>
            <person name="Gearin G."/>
            <person name="Gellesch M."/>
            <person name="Goldberg J."/>
            <person name="Griggs A."/>
            <person name="Gujja S."/>
            <person name="Heiman D."/>
            <person name="Howarth C."/>
            <person name="Larson L."/>
            <person name="Lui A."/>
            <person name="MacDonald P.J.P."/>
            <person name="Mehta T."/>
            <person name="Montmayeur A."/>
            <person name="Murphy C."/>
            <person name="Neiman D."/>
            <person name="Pearson M."/>
            <person name="Priest M."/>
            <person name="Roberts A."/>
            <person name="Saif S."/>
            <person name="Shea T."/>
            <person name="Shenoy N."/>
            <person name="Sisk P."/>
            <person name="Stolte C."/>
            <person name="Sykes S."/>
            <person name="Yandava C."/>
            <person name="Wortman J."/>
            <person name="Nusbaum C."/>
            <person name="Birren B."/>
        </authorList>
    </citation>
    <scope>NUCLEOTIDE SEQUENCE</scope>
    <source>
        <strain evidence="2">ATCC 64411</strain>
    </source>
</reference>
<reference evidence="4" key="2">
    <citation type="submission" date="2010-05" db="EMBL/GenBank/DDBJ databases">
        <title>The genome sequence of Magnaporthe poae strain ATCC 64411.</title>
        <authorList>
            <person name="Ma L.-J."/>
            <person name="Dead R."/>
            <person name="Young S."/>
            <person name="Zeng Q."/>
            <person name="Koehrsen M."/>
            <person name="Alvarado L."/>
            <person name="Berlin A."/>
            <person name="Chapman S.B."/>
            <person name="Chen Z."/>
            <person name="Freedman E."/>
            <person name="Gellesch M."/>
            <person name="Goldberg J."/>
            <person name="Griggs A."/>
            <person name="Gujja S."/>
            <person name="Heilman E.R."/>
            <person name="Heiman D."/>
            <person name="Hepburn T."/>
            <person name="Howarth C."/>
            <person name="Jen D."/>
            <person name="Larson L."/>
            <person name="Mehta T."/>
            <person name="Neiman D."/>
            <person name="Pearson M."/>
            <person name="Roberts A."/>
            <person name="Saif S."/>
            <person name="Shea T."/>
            <person name="Shenoy N."/>
            <person name="Sisk P."/>
            <person name="Stolte C."/>
            <person name="Sykes S."/>
            <person name="Walk T."/>
            <person name="White J."/>
            <person name="Yandava C."/>
            <person name="Haas B."/>
            <person name="Nusbaum C."/>
            <person name="Birren B."/>
        </authorList>
    </citation>
    <scope>NUCLEOTIDE SEQUENCE [LARGE SCALE GENOMIC DNA]</scope>
    <source>
        <strain evidence="4">ATCC 64411 / 73-15</strain>
    </source>
</reference>
<protein>
    <recommendedName>
        <fullName evidence="5">Secreted protein</fullName>
    </recommendedName>
</protein>
<keyword evidence="1" id="KW-0732">Signal</keyword>
<gene>
    <name evidence="2" type="ORF">MAPG_00414</name>
</gene>
<evidence type="ECO:0000313" key="2">
    <source>
        <dbReference type="EMBL" id="KLU81323.1"/>
    </source>
</evidence>
<evidence type="ECO:0008006" key="5">
    <source>
        <dbReference type="Google" id="ProtNLM"/>
    </source>
</evidence>
<dbReference type="EMBL" id="ADBL01000097">
    <property type="status" value="NOT_ANNOTATED_CDS"/>
    <property type="molecule type" value="Genomic_DNA"/>
</dbReference>
<organism evidence="3 4">
    <name type="scientific">Magnaporthiopsis poae (strain ATCC 64411 / 73-15)</name>
    <name type="common">Kentucky bluegrass fungus</name>
    <name type="synonym">Magnaporthe poae</name>
    <dbReference type="NCBI Taxonomy" id="644358"/>
    <lineage>
        <taxon>Eukaryota</taxon>
        <taxon>Fungi</taxon>
        <taxon>Dikarya</taxon>
        <taxon>Ascomycota</taxon>
        <taxon>Pezizomycotina</taxon>
        <taxon>Sordariomycetes</taxon>
        <taxon>Sordariomycetidae</taxon>
        <taxon>Magnaporthales</taxon>
        <taxon>Magnaporthaceae</taxon>
        <taxon>Magnaporthiopsis</taxon>
    </lineage>
</organism>
<reference evidence="3" key="5">
    <citation type="submission" date="2015-06" db="UniProtKB">
        <authorList>
            <consortium name="EnsemblFungi"/>
        </authorList>
    </citation>
    <scope>IDENTIFICATION</scope>
    <source>
        <strain evidence="3">ATCC 64411</strain>
    </source>
</reference>